<organism evidence="3 4">
    <name type="scientific">Phreatobacter cathodiphilus</name>
    <dbReference type="NCBI Taxonomy" id="1868589"/>
    <lineage>
        <taxon>Bacteria</taxon>
        <taxon>Pseudomonadati</taxon>
        <taxon>Pseudomonadota</taxon>
        <taxon>Alphaproteobacteria</taxon>
        <taxon>Hyphomicrobiales</taxon>
        <taxon>Phreatobacteraceae</taxon>
        <taxon>Phreatobacter</taxon>
    </lineage>
</organism>
<evidence type="ECO:0000259" key="2">
    <source>
        <dbReference type="Pfam" id="PF01425"/>
    </source>
</evidence>
<comment type="similarity">
    <text evidence="1">Belongs to the amidase family.</text>
</comment>
<keyword evidence="4" id="KW-1185">Reference proteome</keyword>
<protein>
    <submittedName>
        <fullName evidence="3">Amidase</fullName>
    </submittedName>
</protein>
<dbReference type="OrthoDB" id="9814821at2"/>
<gene>
    <name evidence="3" type="ORF">C6569_02915</name>
</gene>
<dbReference type="KEGG" id="phr:C6569_02915"/>
<dbReference type="NCBIfam" id="NF004815">
    <property type="entry name" value="PRK06169.1"/>
    <property type="match status" value="1"/>
</dbReference>
<dbReference type="Proteomes" id="UP000237889">
    <property type="component" value="Chromosome"/>
</dbReference>
<feature type="domain" description="Amidase" evidence="2">
    <location>
        <begin position="32"/>
        <end position="457"/>
    </location>
</feature>
<dbReference type="AlphaFoldDB" id="A0A2S0N7H8"/>
<dbReference type="InterPro" id="IPR000120">
    <property type="entry name" value="Amidase"/>
</dbReference>
<dbReference type="PANTHER" id="PTHR11895">
    <property type="entry name" value="TRANSAMIDASE"/>
    <property type="match status" value="1"/>
</dbReference>
<dbReference type="SUPFAM" id="SSF75304">
    <property type="entry name" value="Amidase signature (AS) enzymes"/>
    <property type="match status" value="1"/>
</dbReference>
<dbReference type="GO" id="GO:0003824">
    <property type="term" value="F:catalytic activity"/>
    <property type="evidence" value="ECO:0007669"/>
    <property type="project" value="InterPro"/>
</dbReference>
<dbReference type="PANTHER" id="PTHR11895:SF7">
    <property type="entry name" value="GLUTAMYL-TRNA(GLN) AMIDOTRANSFERASE SUBUNIT A, MITOCHONDRIAL"/>
    <property type="match status" value="1"/>
</dbReference>
<evidence type="ECO:0000313" key="3">
    <source>
        <dbReference type="EMBL" id="AVO44098.1"/>
    </source>
</evidence>
<dbReference type="Pfam" id="PF01425">
    <property type="entry name" value="Amidase"/>
    <property type="match status" value="1"/>
</dbReference>
<evidence type="ECO:0000313" key="4">
    <source>
        <dbReference type="Proteomes" id="UP000237889"/>
    </source>
</evidence>
<dbReference type="InterPro" id="IPR023631">
    <property type="entry name" value="Amidase_dom"/>
</dbReference>
<evidence type="ECO:0000256" key="1">
    <source>
        <dbReference type="ARBA" id="ARBA00009199"/>
    </source>
</evidence>
<sequence>MPIYSTAISELDAFALADAFRRRTLSPVEAAKDALDRAEASQESVNAFALIDRERTLAWARESEARWAKGEPLSPVDGVGVTVKDNMAVAGWPSLKGSKVVPRDPVTFDAPVTARCKDAGLVILGTTTMPEFGWIGLSSSPLTGHTRNPWNPARTAGGSTSGGAAAAALGIGRFHLGSDGLGSIRIPAAYCGVAGIKATYGRVPAYPISVMGELAHLGPIARDVREVAALLTILSGPDARDPMAWNTPAPDYGIGLDEGVRRLRIAYSPRLGFVKKLDPQVERAVAAAAATFASMGAIVEEVDPPIEDPAPIAWDIWNAGAALALSSFSDEQRKQMDPGLVACAETGSRFSAAQLIDALLYRRTKTVIAMAEFFTRYDLLITPTMPTGAIPLGADLPPPGFAGEESWGPLWTDWCPYTPPFNVTQQPAGTVPCGLDGDGLPIGLQIVGWKRQEATVLRAMRAFESERPFARVPLSHARA</sequence>
<dbReference type="RefSeq" id="WP_106747428.1">
    <property type="nucleotide sequence ID" value="NZ_CP027668.1"/>
</dbReference>
<dbReference type="EMBL" id="CP027668">
    <property type="protein sequence ID" value="AVO44098.1"/>
    <property type="molecule type" value="Genomic_DNA"/>
</dbReference>
<dbReference type="InterPro" id="IPR036928">
    <property type="entry name" value="AS_sf"/>
</dbReference>
<dbReference type="Gene3D" id="3.90.1300.10">
    <property type="entry name" value="Amidase signature (AS) domain"/>
    <property type="match status" value="1"/>
</dbReference>
<accession>A0A2S0N7H8</accession>
<name>A0A2S0N7H8_9HYPH</name>
<reference evidence="3 4" key="1">
    <citation type="submission" date="2018-03" db="EMBL/GenBank/DDBJ databases">
        <title>Genome sequencing of Phreatobacter sp.</title>
        <authorList>
            <person name="Kim S.-J."/>
            <person name="Heo J."/>
            <person name="Kwon S.-W."/>
        </authorList>
    </citation>
    <scope>NUCLEOTIDE SEQUENCE [LARGE SCALE GENOMIC DNA]</scope>
    <source>
        <strain evidence="3 4">S-12</strain>
    </source>
</reference>
<proteinExistence type="inferred from homology"/>